<gene>
    <name evidence="1" type="ORF">DES32_2147</name>
</gene>
<dbReference type="AlphaFoldDB" id="A0A3D9YYZ9"/>
<evidence type="ECO:0008006" key="3">
    <source>
        <dbReference type="Google" id="ProtNLM"/>
    </source>
</evidence>
<dbReference type="Proteomes" id="UP000256900">
    <property type="component" value="Unassembled WGS sequence"/>
</dbReference>
<evidence type="ECO:0000313" key="1">
    <source>
        <dbReference type="EMBL" id="REF86102.1"/>
    </source>
</evidence>
<sequence>MARPVADYLVEIGPLGDIAPPLALFLPETEITPIWPEEPEENPQVAIDAAREEGRAEGLADAQANFAAELAQAREGFATELKEARQQWANAEGERLREQLVAGLAAMEERLSESVARVLRPFILAALRRRMTEKLVENVRTIVGSADKMKIRIAGSEDIVAALRDELQTVPAAIEYVVQAGLDVSVSAEPTSIETQLKAWTDLIGNEE</sequence>
<proteinExistence type="predicted"/>
<protein>
    <recommendedName>
        <fullName evidence="3">Flagellar assembly protein FliH</fullName>
    </recommendedName>
</protein>
<reference evidence="1 2" key="1">
    <citation type="submission" date="2018-08" db="EMBL/GenBank/DDBJ databases">
        <title>Genomic Encyclopedia of Type Strains, Phase IV (KMG-IV): sequencing the most valuable type-strain genomes for metagenomic binning, comparative biology and taxonomic classification.</title>
        <authorList>
            <person name="Goeker M."/>
        </authorList>
    </citation>
    <scope>NUCLEOTIDE SEQUENCE [LARGE SCALE GENOMIC DNA]</scope>
    <source>
        <strain evidence="1 2">BW863</strain>
    </source>
</reference>
<dbReference type="RefSeq" id="WP_115836681.1">
    <property type="nucleotide sequence ID" value="NZ_CP025086.1"/>
</dbReference>
<dbReference type="EMBL" id="QUMO01000003">
    <property type="protein sequence ID" value="REF86102.1"/>
    <property type="molecule type" value="Genomic_DNA"/>
</dbReference>
<keyword evidence="2" id="KW-1185">Reference proteome</keyword>
<evidence type="ECO:0000313" key="2">
    <source>
        <dbReference type="Proteomes" id="UP000256900"/>
    </source>
</evidence>
<accession>A0A3D9YYZ9</accession>
<organism evidence="1 2">
    <name type="scientific">Methylovirgula ligni</name>
    <dbReference type="NCBI Taxonomy" id="569860"/>
    <lineage>
        <taxon>Bacteria</taxon>
        <taxon>Pseudomonadati</taxon>
        <taxon>Pseudomonadota</taxon>
        <taxon>Alphaproteobacteria</taxon>
        <taxon>Hyphomicrobiales</taxon>
        <taxon>Beijerinckiaceae</taxon>
        <taxon>Methylovirgula</taxon>
    </lineage>
</organism>
<dbReference type="OrthoDB" id="7677041at2"/>
<name>A0A3D9YYZ9_9HYPH</name>
<comment type="caution">
    <text evidence="1">The sequence shown here is derived from an EMBL/GenBank/DDBJ whole genome shotgun (WGS) entry which is preliminary data.</text>
</comment>